<feature type="transmembrane region" description="Helical" evidence="9">
    <location>
        <begin position="300"/>
        <end position="318"/>
    </location>
</feature>
<dbReference type="PANTHER" id="PTHR42770">
    <property type="entry name" value="AMINO ACID TRANSPORTER-RELATED"/>
    <property type="match status" value="1"/>
</dbReference>
<keyword evidence="4" id="KW-1003">Cell membrane</keyword>
<protein>
    <recommendedName>
        <fullName evidence="3">Arginine/agmatine antiporter</fullName>
    </recommendedName>
</protein>
<feature type="transmembrane region" description="Helical" evidence="9">
    <location>
        <begin position="201"/>
        <end position="220"/>
    </location>
</feature>
<evidence type="ECO:0000256" key="7">
    <source>
        <dbReference type="ARBA" id="ARBA00023136"/>
    </source>
</evidence>
<evidence type="ECO:0000256" key="5">
    <source>
        <dbReference type="ARBA" id="ARBA00022692"/>
    </source>
</evidence>
<comment type="subcellular location">
    <subcellularLocation>
        <location evidence="1">Cell membrane</location>
        <topology evidence="1">Multi-pass membrane protein</topology>
    </subcellularLocation>
</comment>
<feature type="transmembrane region" description="Helical" evidence="9">
    <location>
        <begin position="23"/>
        <end position="43"/>
    </location>
</feature>
<dbReference type="Pfam" id="PF13520">
    <property type="entry name" value="AA_permease_2"/>
    <property type="match status" value="1"/>
</dbReference>
<evidence type="ECO:0000256" key="2">
    <source>
        <dbReference type="ARBA" id="ARBA00008220"/>
    </source>
</evidence>
<evidence type="ECO:0000256" key="6">
    <source>
        <dbReference type="ARBA" id="ARBA00022989"/>
    </source>
</evidence>
<dbReference type="InterPro" id="IPR050367">
    <property type="entry name" value="APC_superfamily"/>
</dbReference>
<reference evidence="10 11" key="1">
    <citation type="submission" date="2020-09" db="EMBL/GenBank/DDBJ databases">
        <title>Pseudoxanthomonas sp. CAU 1598 isolated from sand of Yaerae Beach.</title>
        <authorList>
            <person name="Kim W."/>
        </authorList>
    </citation>
    <scope>NUCLEOTIDE SEQUENCE [LARGE SCALE GENOMIC DNA]</scope>
    <source>
        <strain evidence="10 11">CAU 1598</strain>
    </source>
</reference>
<evidence type="ECO:0000256" key="8">
    <source>
        <dbReference type="ARBA" id="ARBA00045636"/>
    </source>
</evidence>
<evidence type="ECO:0000313" key="10">
    <source>
        <dbReference type="EMBL" id="MBD8524476.1"/>
    </source>
</evidence>
<accession>A0AAW3ZEC0</accession>
<feature type="transmembrane region" description="Helical" evidence="9">
    <location>
        <begin position="101"/>
        <end position="120"/>
    </location>
</feature>
<dbReference type="AlphaFoldDB" id="A0AAW3ZEC0"/>
<dbReference type="EMBL" id="JACYTR010000002">
    <property type="protein sequence ID" value="MBD8524476.1"/>
    <property type="molecule type" value="Genomic_DNA"/>
</dbReference>
<evidence type="ECO:0000256" key="4">
    <source>
        <dbReference type="ARBA" id="ARBA00022475"/>
    </source>
</evidence>
<feature type="transmembrane region" description="Helical" evidence="9">
    <location>
        <begin position="354"/>
        <end position="373"/>
    </location>
</feature>
<gene>
    <name evidence="10" type="ORF">IFO71_01870</name>
</gene>
<dbReference type="PIRSF" id="PIRSF006060">
    <property type="entry name" value="AA_transporter"/>
    <property type="match status" value="1"/>
</dbReference>
<feature type="transmembrane region" description="Helical" evidence="9">
    <location>
        <begin position="70"/>
        <end position="95"/>
    </location>
</feature>
<feature type="transmembrane region" description="Helical" evidence="9">
    <location>
        <begin position="379"/>
        <end position="400"/>
    </location>
</feature>
<dbReference type="Proteomes" id="UP000613768">
    <property type="component" value="Unassembled WGS sequence"/>
</dbReference>
<feature type="transmembrane region" description="Helical" evidence="9">
    <location>
        <begin position="127"/>
        <end position="149"/>
    </location>
</feature>
<feature type="transmembrane region" description="Helical" evidence="9">
    <location>
        <begin position="240"/>
        <end position="263"/>
    </location>
</feature>
<dbReference type="PANTHER" id="PTHR42770:SF18">
    <property type="entry name" value="ARGININE_AGMATINE ANTIPORTER"/>
    <property type="match status" value="1"/>
</dbReference>
<dbReference type="GO" id="GO:0022857">
    <property type="term" value="F:transmembrane transporter activity"/>
    <property type="evidence" value="ECO:0007669"/>
    <property type="project" value="InterPro"/>
</dbReference>
<keyword evidence="7 9" id="KW-0472">Membrane</keyword>
<evidence type="ECO:0000313" key="11">
    <source>
        <dbReference type="Proteomes" id="UP000613768"/>
    </source>
</evidence>
<feature type="transmembrane region" description="Helical" evidence="9">
    <location>
        <begin position="324"/>
        <end position="342"/>
    </location>
</feature>
<keyword evidence="5 9" id="KW-0812">Transmembrane</keyword>
<dbReference type="GO" id="GO:0005886">
    <property type="term" value="C:plasma membrane"/>
    <property type="evidence" value="ECO:0007669"/>
    <property type="project" value="UniProtKB-SubCell"/>
</dbReference>
<dbReference type="Gene3D" id="1.20.1740.10">
    <property type="entry name" value="Amino acid/polyamine transporter I"/>
    <property type="match status" value="1"/>
</dbReference>
<proteinExistence type="inferred from homology"/>
<keyword evidence="11" id="KW-1185">Reference proteome</keyword>
<organism evidence="10 11">
    <name type="scientific">Pseudomarimonas arenosa</name>
    <dbReference type="NCBI Taxonomy" id="2774145"/>
    <lineage>
        <taxon>Bacteria</taxon>
        <taxon>Pseudomonadati</taxon>
        <taxon>Pseudomonadota</taxon>
        <taxon>Gammaproteobacteria</taxon>
        <taxon>Lysobacterales</taxon>
        <taxon>Lysobacteraceae</taxon>
        <taxon>Pseudomarimonas</taxon>
    </lineage>
</organism>
<comment type="similarity">
    <text evidence="2">Belongs to the amino acid-polyamine-organocation (APC) superfamily. Basic amino acid/polyamine antiporter (APA) (TC 2.A.3.2) family.</text>
</comment>
<comment type="caution">
    <text evidence="10">The sequence shown here is derived from an EMBL/GenBank/DDBJ whole genome shotgun (WGS) entry which is preliminary data.</text>
</comment>
<evidence type="ECO:0000256" key="1">
    <source>
        <dbReference type="ARBA" id="ARBA00004651"/>
    </source>
</evidence>
<comment type="function">
    <text evidence="8">Major component of the acid-resistance (AR) system allowing enteric pathogens to survive the acidic environment in the stomach. Exchanges extracellular arginine for its intracellular decarboxylation product agmatine (Agm) thereby expelling intracellular protons. Probably undergoes several conformational states in order to translocate the substrate across the membrane; keeps the substrate accessible to only 1 side of the membrane at a time by opening and closing 3 membrane-internal gates.</text>
</comment>
<dbReference type="InterPro" id="IPR002293">
    <property type="entry name" value="AA/rel_permease1"/>
</dbReference>
<sequence length="407" mass="42778">MIGAGIFGLGAGAAKLAGPYSPWVFVLCALVVLPIMWSFAALASRFDGTGGPVLYVEAGLGRFASFQTGWAFWVARLTAFSANLVLLVSAIGLFFPTWASGAGRLTLLTLICGVLALNNVWGATRAVGTMAVLTVLKFSPLLLVVGLGLASDPIAVPIAESDFAPDWPAAVLLVLYAYVGFESGLVPAGEARQPQRDLPRALMSALLIVALLYAGLQWVSLKHLPGLAESERPMVDLANALLGVPGASVMMLGLVASVGGNLAGSMLSTPRVTYALAREGSLPTWFASVHPRFATPANSILFYAAAALLLATWGSFVWLAGLSVLTRLLIYLASLASMPRIYGNRIGAAEALRLPLGPLVPALAAAVCLFLLTQVGASTWLGTLLFLLFGSLLYGLNYWLSRPARYR</sequence>
<name>A0AAW3ZEC0_9GAMM</name>
<keyword evidence="6 9" id="KW-1133">Transmembrane helix</keyword>
<evidence type="ECO:0000256" key="3">
    <source>
        <dbReference type="ARBA" id="ARBA00021069"/>
    </source>
</evidence>
<evidence type="ECO:0000256" key="9">
    <source>
        <dbReference type="SAM" id="Phobius"/>
    </source>
</evidence>
<feature type="transmembrane region" description="Helical" evidence="9">
    <location>
        <begin position="169"/>
        <end position="189"/>
    </location>
</feature>